<evidence type="ECO:0000256" key="1">
    <source>
        <dbReference type="SAM" id="Phobius"/>
    </source>
</evidence>
<organism evidence="3 4">
    <name type="scientific">Neglectibacter timonensis</name>
    <dbReference type="NCBI Taxonomy" id="1776382"/>
    <lineage>
        <taxon>Bacteria</taxon>
        <taxon>Bacillati</taxon>
        <taxon>Bacillota</taxon>
        <taxon>Clostridia</taxon>
        <taxon>Eubacteriales</taxon>
        <taxon>Oscillospiraceae</taxon>
        <taxon>Neglectibacter</taxon>
    </lineage>
</organism>
<dbReference type="GeneID" id="90530945"/>
<sequence>MREKQRFSPAFALALGAVVLASCALFLFCYRADNKYTAPRPVSEPGMTRIDMAWYDAHPFFYLVDGWEFYRDALSPGEFEGRQPDAHLYLGRYGGFDLGDPSANPHGCATYRTVLETDEIQRDYALELTEIYSRWRLWVNGRLVQSVGMGEENPPAPADSLAVFSASGGIEIVAQVWDDGHFYSGMVYPPAFGSPQAVGRVAALRLLFHGAACALALLTALLCVLAWLRYRFHRPYPALALLCLCFCGSAAWPLFQALGGRGQGWTVAERVCYYGSFLALVVIQGRICRVPKPVFWPACGLGAAVCAAVALQPLFPVSTAGPLMFYASCLGAYKWFTAAWLLGASVWGLCRGAEYSKPLLAGGCVFSCALVLDKLLPLHEPILLGWFVEMAGGVLLGLVAGIAWYDTVRVYRESTELQQQKALQEVRLEAWGRQARLQREYVHRTREQLHESRHRLTLVRHYLEAGELGKLSAYLEEITPQVTRGAPVEYTGNGLVDAILGVEFSLAEQGGVYVEYDCGRLPEPLFVADDDLTSVLMNVLENAVEGCGRLADPGERWLFFRLCLAGGSLTLECRNSAPPGTEDRTSKRDRRAHGFGLSILRGIAQRYDGELSAGRREDAYETVLTLYGGETEG</sequence>
<comment type="caution">
    <text evidence="3">The sequence shown here is derived from an EMBL/GenBank/DDBJ whole genome shotgun (WGS) entry which is preliminary data.</text>
</comment>
<evidence type="ECO:0000313" key="4">
    <source>
        <dbReference type="Proteomes" id="UP001524473"/>
    </source>
</evidence>
<protein>
    <submittedName>
        <fullName evidence="3">GHKL domain-containing protein</fullName>
    </submittedName>
</protein>
<feature type="transmembrane region" description="Helical" evidence="1">
    <location>
        <begin position="235"/>
        <end position="255"/>
    </location>
</feature>
<keyword evidence="1" id="KW-0472">Membrane</keyword>
<dbReference type="SUPFAM" id="SSF49785">
    <property type="entry name" value="Galactose-binding domain-like"/>
    <property type="match status" value="1"/>
</dbReference>
<keyword evidence="1" id="KW-1133">Transmembrane helix</keyword>
<dbReference type="SUPFAM" id="SSF55874">
    <property type="entry name" value="ATPase domain of HSP90 chaperone/DNA topoisomerase II/histidine kinase"/>
    <property type="match status" value="1"/>
</dbReference>
<dbReference type="Pfam" id="PF14501">
    <property type="entry name" value="HATPase_c_5"/>
    <property type="match status" value="1"/>
</dbReference>
<dbReference type="InterPro" id="IPR008979">
    <property type="entry name" value="Galactose-bd-like_sf"/>
</dbReference>
<dbReference type="Gene3D" id="3.30.565.10">
    <property type="entry name" value="Histidine kinase-like ATPase, C-terminal domain"/>
    <property type="match status" value="1"/>
</dbReference>
<proteinExistence type="predicted"/>
<keyword evidence="1" id="KW-0812">Transmembrane</keyword>
<evidence type="ECO:0000313" key="3">
    <source>
        <dbReference type="EMBL" id="MCQ4838906.1"/>
    </source>
</evidence>
<keyword evidence="4" id="KW-1185">Reference proteome</keyword>
<reference evidence="3 4" key="1">
    <citation type="submission" date="2022-06" db="EMBL/GenBank/DDBJ databases">
        <title>Isolation of gut microbiota from human fecal samples.</title>
        <authorList>
            <person name="Pamer E.G."/>
            <person name="Barat B."/>
            <person name="Waligurski E."/>
            <person name="Medina S."/>
            <person name="Paddock L."/>
            <person name="Mostad J."/>
        </authorList>
    </citation>
    <scope>NUCLEOTIDE SEQUENCE [LARGE SCALE GENOMIC DNA]</scope>
    <source>
        <strain evidence="3 4">DFI.9.73</strain>
    </source>
</reference>
<accession>A0ABT1RW90</accession>
<dbReference type="Proteomes" id="UP001524473">
    <property type="component" value="Unassembled WGS sequence"/>
</dbReference>
<feature type="domain" description="Sensor histidine kinase NatK-like C-terminal" evidence="2">
    <location>
        <begin position="531"/>
        <end position="620"/>
    </location>
</feature>
<dbReference type="InterPro" id="IPR036890">
    <property type="entry name" value="HATPase_C_sf"/>
</dbReference>
<name>A0ABT1RW90_9FIRM</name>
<gene>
    <name evidence="3" type="ORF">NE695_03130</name>
</gene>
<dbReference type="PROSITE" id="PS51257">
    <property type="entry name" value="PROKAR_LIPOPROTEIN"/>
    <property type="match status" value="1"/>
</dbReference>
<feature type="transmembrane region" description="Helical" evidence="1">
    <location>
        <begin position="206"/>
        <end position="228"/>
    </location>
</feature>
<evidence type="ECO:0000259" key="2">
    <source>
        <dbReference type="Pfam" id="PF14501"/>
    </source>
</evidence>
<dbReference type="EMBL" id="JANFZH010000005">
    <property type="protein sequence ID" value="MCQ4838906.1"/>
    <property type="molecule type" value="Genomic_DNA"/>
</dbReference>
<dbReference type="RefSeq" id="WP_066859806.1">
    <property type="nucleotide sequence ID" value="NZ_CABKVV010000008.1"/>
</dbReference>
<feature type="transmembrane region" description="Helical" evidence="1">
    <location>
        <begin position="382"/>
        <end position="405"/>
    </location>
</feature>
<feature type="transmembrane region" description="Helical" evidence="1">
    <location>
        <begin position="294"/>
        <end position="311"/>
    </location>
</feature>
<dbReference type="InterPro" id="IPR032834">
    <property type="entry name" value="NatK-like_C"/>
</dbReference>